<organism evidence="2 3">
    <name type="scientific">Dendrobium thyrsiflorum</name>
    <name type="common">Pinecone-like raceme dendrobium</name>
    <name type="synonym">Orchid</name>
    <dbReference type="NCBI Taxonomy" id="117978"/>
    <lineage>
        <taxon>Eukaryota</taxon>
        <taxon>Viridiplantae</taxon>
        <taxon>Streptophyta</taxon>
        <taxon>Embryophyta</taxon>
        <taxon>Tracheophyta</taxon>
        <taxon>Spermatophyta</taxon>
        <taxon>Magnoliopsida</taxon>
        <taxon>Liliopsida</taxon>
        <taxon>Asparagales</taxon>
        <taxon>Orchidaceae</taxon>
        <taxon>Epidendroideae</taxon>
        <taxon>Malaxideae</taxon>
        <taxon>Dendrobiinae</taxon>
        <taxon>Dendrobium</taxon>
    </lineage>
</organism>
<accession>A0ABD0UC72</accession>
<dbReference type="EMBL" id="JANQDX010000016">
    <property type="protein sequence ID" value="KAL0910293.1"/>
    <property type="molecule type" value="Genomic_DNA"/>
</dbReference>
<keyword evidence="3" id="KW-1185">Reference proteome</keyword>
<name>A0ABD0UC72_DENTH</name>
<evidence type="ECO:0000313" key="2">
    <source>
        <dbReference type="EMBL" id="KAL0910293.1"/>
    </source>
</evidence>
<protein>
    <recommendedName>
        <fullName evidence="4">RNase H type-1 domain-containing protein</fullName>
    </recommendedName>
</protein>
<gene>
    <name evidence="2" type="ORF">M5K25_021260</name>
</gene>
<keyword evidence="1" id="KW-0812">Transmembrane</keyword>
<evidence type="ECO:0000256" key="1">
    <source>
        <dbReference type="SAM" id="Phobius"/>
    </source>
</evidence>
<keyword evidence="1" id="KW-0472">Membrane</keyword>
<evidence type="ECO:0000313" key="3">
    <source>
        <dbReference type="Proteomes" id="UP001552299"/>
    </source>
</evidence>
<sequence>MCRWECNMEETTVHCTANCMKLELILSILDGWGFCMPRFHSFDELLNGLRNLAENNPTILALVGYIVMWFTFFGGLGTPKCMEKLGQYWLLLRLLRLHPFPNHSTCQFWSNGASISPLDCLLTNYGIVVRNSEGNLIVPAGWLIEHLDITQAEFMASLAIKEVIQDWMLEVDGIIIEGDSLIVVKWLQDMFNRKNKIPDAFPQRLLLTGRFLICCPVVLVAEAMLMKQCFVIKGKNISFTAEEVALITGLPNRGADFVVGSGRMSGVTANDLRHEIDGLKRTTPVKELLEKFIIFYCPIYSSSSQISGFLQLSFLWPKMLKNS</sequence>
<keyword evidence="1" id="KW-1133">Transmembrane helix</keyword>
<dbReference type="AlphaFoldDB" id="A0ABD0UC72"/>
<proteinExistence type="predicted"/>
<evidence type="ECO:0008006" key="4">
    <source>
        <dbReference type="Google" id="ProtNLM"/>
    </source>
</evidence>
<comment type="caution">
    <text evidence="2">The sequence shown here is derived from an EMBL/GenBank/DDBJ whole genome shotgun (WGS) entry which is preliminary data.</text>
</comment>
<dbReference type="Proteomes" id="UP001552299">
    <property type="component" value="Unassembled WGS sequence"/>
</dbReference>
<reference evidence="2 3" key="1">
    <citation type="journal article" date="2024" name="Plant Biotechnol. J.">
        <title>Dendrobium thyrsiflorum genome and its molecular insights into genes involved in important horticultural traits.</title>
        <authorList>
            <person name="Chen B."/>
            <person name="Wang J.Y."/>
            <person name="Zheng P.J."/>
            <person name="Li K.L."/>
            <person name="Liang Y.M."/>
            <person name="Chen X.F."/>
            <person name="Zhang C."/>
            <person name="Zhao X."/>
            <person name="He X."/>
            <person name="Zhang G.Q."/>
            <person name="Liu Z.J."/>
            <person name="Xu Q."/>
        </authorList>
    </citation>
    <scope>NUCLEOTIDE SEQUENCE [LARGE SCALE GENOMIC DNA]</scope>
    <source>
        <strain evidence="2">GZMU011</strain>
    </source>
</reference>
<dbReference type="InterPro" id="IPR036397">
    <property type="entry name" value="RNaseH_sf"/>
</dbReference>
<dbReference type="Gene3D" id="3.30.420.10">
    <property type="entry name" value="Ribonuclease H-like superfamily/Ribonuclease H"/>
    <property type="match status" value="1"/>
</dbReference>
<feature type="transmembrane region" description="Helical" evidence="1">
    <location>
        <begin position="59"/>
        <end position="78"/>
    </location>
</feature>